<reference evidence="4 5" key="1">
    <citation type="submission" date="2013-11" db="EMBL/GenBank/DDBJ databases">
        <title>Genome sequencing of Stegodyphus mimosarum.</title>
        <authorList>
            <person name="Bechsgaard J."/>
        </authorList>
    </citation>
    <scope>NUCLEOTIDE SEQUENCE [LARGE SCALE GENOMIC DNA]</scope>
</reference>
<dbReference type="SUPFAM" id="SSF57756">
    <property type="entry name" value="Retrovirus zinc finger-like domains"/>
    <property type="match status" value="1"/>
</dbReference>
<evidence type="ECO:0000313" key="4">
    <source>
        <dbReference type="EMBL" id="KFM68357.1"/>
    </source>
</evidence>
<gene>
    <name evidence="3" type="ORF">X975_13632</name>
    <name evidence="4" type="ORF">X975_16720</name>
</gene>
<dbReference type="Proteomes" id="UP000054359">
    <property type="component" value="Unassembled WGS sequence"/>
</dbReference>
<feature type="region of interest" description="Disordered" evidence="1">
    <location>
        <begin position="150"/>
        <end position="205"/>
    </location>
</feature>
<proteinExistence type="predicted"/>
<feature type="domain" description="CCHC-type" evidence="2">
    <location>
        <begin position="2"/>
        <end position="18"/>
    </location>
</feature>
<dbReference type="OrthoDB" id="6781267at2759"/>
<evidence type="ECO:0000259" key="2">
    <source>
        <dbReference type="SMART" id="SM00343"/>
    </source>
</evidence>
<evidence type="ECO:0000313" key="5">
    <source>
        <dbReference type="Proteomes" id="UP000054359"/>
    </source>
</evidence>
<feature type="domain" description="CCHC-type" evidence="2">
    <location>
        <begin position="21"/>
        <end position="37"/>
    </location>
</feature>
<sequence length="205" mass="23132">MRCFQCQRFGHSKMSCRGSITCARCSQIGHDSENCTAAPLCVNCKGEHPAFSRLCPKWKSEKEVQTTKVTRNISYAEARRLVQSTQVRPNTSYASALKSSRTVATQTSVGIQTQPNKTQPIISSKKKENPTHIVQRKETVIERKPKNLTQKTVNKNRSPSNSSFDGMISESVDSDSMEIEEGLEVPRHLLPRKTKKQHRKNKEKS</sequence>
<feature type="region of interest" description="Disordered" evidence="1">
    <location>
        <begin position="98"/>
        <end position="132"/>
    </location>
</feature>
<dbReference type="SMART" id="SM00343">
    <property type="entry name" value="ZnF_C2HC"/>
    <property type="match status" value="2"/>
</dbReference>
<dbReference type="GO" id="GO:0008270">
    <property type="term" value="F:zinc ion binding"/>
    <property type="evidence" value="ECO:0007669"/>
    <property type="project" value="InterPro"/>
</dbReference>
<accession>A0A087TTB8</accession>
<dbReference type="Gene3D" id="4.10.60.10">
    <property type="entry name" value="Zinc finger, CCHC-type"/>
    <property type="match status" value="1"/>
</dbReference>
<feature type="compositionally biased region" description="Acidic residues" evidence="1">
    <location>
        <begin position="172"/>
        <end position="183"/>
    </location>
</feature>
<evidence type="ECO:0000256" key="1">
    <source>
        <dbReference type="SAM" id="MobiDB-lite"/>
    </source>
</evidence>
<evidence type="ECO:0000313" key="3">
    <source>
        <dbReference type="EMBL" id="KFM60917.1"/>
    </source>
</evidence>
<dbReference type="InterPro" id="IPR001878">
    <property type="entry name" value="Znf_CCHC"/>
</dbReference>
<dbReference type="AlphaFoldDB" id="A0A087TTB8"/>
<dbReference type="EMBL" id="KK116639">
    <property type="protein sequence ID" value="KFM68357.1"/>
    <property type="molecule type" value="Genomic_DNA"/>
</dbReference>
<name>A0A087TTB8_STEMI</name>
<feature type="compositionally biased region" description="Polar residues" evidence="1">
    <location>
        <begin position="98"/>
        <end position="122"/>
    </location>
</feature>
<dbReference type="OMA" id="QRIMITH"/>
<feature type="compositionally biased region" description="Basic residues" evidence="1">
    <location>
        <begin position="189"/>
        <end position="205"/>
    </location>
</feature>
<feature type="non-terminal residue" evidence="4">
    <location>
        <position position="205"/>
    </location>
</feature>
<dbReference type="EMBL" id="KK113736">
    <property type="protein sequence ID" value="KFM60917.1"/>
    <property type="molecule type" value="Genomic_DNA"/>
</dbReference>
<keyword evidence="5" id="KW-1185">Reference proteome</keyword>
<protein>
    <recommendedName>
        <fullName evidence="2">CCHC-type domain-containing protein</fullName>
    </recommendedName>
</protein>
<feature type="compositionally biased region" description="Polar residues" evidence="1">
    <location>
        <begin position="150"/>
        <end position="164"/>
    </location>
</feature>
<dbReference type="InterPro" id="IPR036875">
    <property type="entry name" value="Znf_CCHC_sf"/>
</dbReference>
<organism evidence="4 5">
    <name type="scientific">Stegodyphus mimosarum</name>
    <name type="common">African social velvet spider</name>
    <dbReference type="NCBI Taxonomy" id="407821"/>
    <lineage>
        <taxon>Eukaryota</taxon>
        <taxon>Metazoa</taxon>
        <taxon>Ecdysozoa</taxon>
        <taxon>Arthropoda</taxon>
        <taxon>Chelicerata</taxon>
        <taxon>Arachnida</taxon>
        <taxon>Araneae</taxon>
        <taxon>Araneomorphae</taxon>
        <taxon>Entelegynae</taxon>
        <taxon>Eresoidea</taxon>
        <taxon>Eresidae</taxon>
        <taxon>Stegodyphus</taxon>
    </lineage>
</organism>
<dbReference type="GO" id="GO:0003676">
    <property type="term" value="F:nucleic acid binding"/>
    <property type="evidence" value="ECO:0007669"/>
    <property type="project" value="InterPro"/>
</dbReference>
<dbReference type="STRING" id="407821.A0A087TTB8"/>